<evidence type="ECO:0000256" key="3">
    <source>
        <dbReference type="ARBA" id="ARBA00022692"/>
    </source>
</evidence>
<comment type="subcellular location">
    <subcellularLocation>
        <location evidence="1">Cell membrane</location>
        <topology evidence="1">Multi-pass membrane protein</topology>
    </subcellularLocation>
</comment>
<proteinExistence type="predicted"/>
<dbReference type="OrthoDB" id="1887135at2"/>
<organism evidence="8 9">
    <name type="scientific">Clostridium baratii str. Sullivan</name>
    <dbReference type="NCBI Taxonomy" id="1415775"/>
    <lineage>
        <taxon>Bacteria</taxon>
        <taxon>Bacillati</taxon>
        <taxon>Bacillota</taxon>
        <taxon>Clostridia</taxon>
        <taxon>Eubacteriales</taxon>
        <taxon>Clostridiaceae</taxon>
        <taxon>Clostridium</taxon>
    </lineage>
</organism>
<dbReference type="HOGENOM" id="CLU_782330_0_0_9"/>
<dbReference type="RefSeq" id="WP_039312208.1">
    <property type="nucleotide sequence ID" value="NZ_CP006905.1"/>
</dbReference>
<evidence type="ECO:0000313" key="8">
    <source>
        <dbReference type="EMBL" id="AIY83277.1"/>
    </source>
</evidence>
<sequence length="354" mass="40458">MKDIKELLSTPLSTIFLLLGMVVSIFSIDLVCQLMGSELKFYGTMKEFHSNNVSIELGNHKPNKSVLKDIEESYITEPITIGESYSNGTVRIMLLGSNNYTGLERQFKTAGNNYFNEEDYRNGNKVAIIGENLRKLTYKIKGESYIDIQDIRYKIIDYIDNSERRQWIGGAIIPVRSMSDELLNKVGTINIYKESNVESEIDKIKEKLTNIDLVSLEESLAYVLKQVWAYNSGAIKSLSFGILIGILNCIIASLFWSKDIRKNISIKKLLGASKRDIFFDIFYKLFIVNLIAFIISIFMVNISLETIGSVYMTIIKYKFYYSSIAFIVSILIAYIITVITLCKTNSFKITEYIR</sequence>
<keyword evidence="5 6" id="KW-0472">Membrane</keyword>
<keyword evidence="2" id="KW-1003">Cell membrane</keyword>
<name>A0A0A7FUK1_9CLOT</name>
<evidence type="ECO:0000256" key="4">
    <source>
        <dbReference type="ARBA" id="ARBA00022989"/>
    </source>
</evidence>
<feature type="transmembrane region" description="Helical" evidence="6">
    <location>
        <begin position="277"/>
        <end position="299"/>
    </location>
</feature>
<dbReference type="EMBL" id="CP006905">
    <property type="protein sequence ID" value="AIY83277.1"/>
    <property type="molecule type" value="Genomic_DNA"/>
</dbReference>
<feature type="domain" description="ABC3 transporter permease C-terminal" evidence="7">
    <location>
        <begin position="240"/>
        <end position="340"/>
    </location>
</feature>
<feature type="transmembrane region" description="Helical" evidence="6">
    <location>
        <begin position="319"/>
        <end position="342"/>
    </location>
</feature>
<protein>
    <submittedName>
        <fullName evidence="8">FtsX-like permease family protein</fullName>
    </submittedName>
</protein>
<evidence type="ECO:0000256" key="1">
    <source>
        <dbReference type="ARBA" id="ARBA00004651"/>
    </source>
</evidence>
<dbReference type="KEGG" id="cbv:U729_1015"/>
<keyword evidence="9" id="KW-1185">Reference proteome</keyword>
<evidence type="ECO:0000259" key="7">
    <source>
        <dbReference type="Pfam" id="PF02687"/>
    </source>
</evidence>
<evidence type="ECO:0000256" key="2">
    <source>
        <dbReference type="ARBA" id="ARBA00022475"/>
    </source>
</evidence>
<dbReference type="AlphaFoldDB" id="A0A0A7FUK1"/>
<dbReference type="InterPro" id="IPR003838">
    <property type="entry name" value="ABC3_permease_C"/>
</dbReference>
<evidence type="ECO:0000256" key="5">
    <source>
        <dbReference type="ARBA" id="ARBA00023136"/>
    </source>
</evidence>
<gene>
    <name evidence="8" type="ORF">U729_1015</name>
</gene>
<dbReference type="Proteomes" id="UP000030635">
    <property type="component" value="Chromosome"/>
</dbReference>
<dbReference type="GO" id="GO:0005886">
    <property type="term" value="C:plasma membrane"/>
    <property type="evidence" value="ECO:0007669"/>
    <property type="project" value="UniProtKB-SubCell"/>
</dbReference>
<keyword evidence="4 6" id="KW-1133">Transmembrane helix</keyword>
<reference evidence="8 9" key="1">
    <citation type="journal article" date="2015" name="Infect. Genet. Evol.">
        <title>Genomic sequences of six botulinum neurotoxin-producing strains representing three clostridial species illustrate the mobility and diversity of botulinum neurotoxin genes.</title>
        <authorList>
            <person name="Smith T.J."/>
            <person name="Hill K.K."/>
            <person name="Xie G."/>
            <person name="Foley B.T."/>
            <person name="Williamson C.H."/>
            <person name="Foster J.T."/>
            <person name="Johnson S.L."/>
            <person name="Chertkov O."/>
            <person name="Teshima H."/>
            <person name="Gibbons H.S."/>
            <person name="Johnsky L.A."/>
            <person name="Karavis M.A."/>
            <person name="Smith L.A."/>
        </authorList>
    </citation>
    <scope>NUCLEOTIDE SEQUENCE [LARGE SCALE GENOMIC DNA]</scope>
    <source>
        <strain evidence="8 9">Sullivan</strain>
    </source>
</reference>
<accession>A0A0A7FUK1</accession>
<evidence type="ECO:0000313" key="9">
    <source>
        <dbReference type="Proteomes" id="UP000030635"/>
    </source>
</evidence>
<dbReference type="Pfam" id="PF02687">
    <property type="entry name" value="FtsX"/>
    <property type="match status" value="1"/>
</dbReference>
<feature type="transmembrane region" description="Helical" evidence="6">
    <location>
        <begin position="238"/>
        <end position="256"/>
    </location>
</feature>
<evidence type="ECO:0000256" key="6">
    <source>
        <dbReference type="SAM" id="Phobius"/>
    </source>
</evidence>
<keyword evidence="3 6" id="KW-0812">Transmembrane</keyword>
<dbReference type="eggNOG" id="COG0577">
    <property type="taxonomic scope" value="Bacteria"/>
</dbReference>